<dbReference type="InterPro" id="IPR036259">
    <property type="entry name" value="MFS_trans_sf"/>
</dbReference>
<keyword evidence="2" id="KW-1003">Cell membrane</keyword>
<feature type="transmembrane region" description="Helical" evidence="8">
    <location>
        <begin position="93"/>
        <end position="113"/>
    </location>
</feature>
<sequence length="468" mass="51266">MAEKQSVIGSGRVIHSKYEGSHKKLICVSLCALVGALNFGISIGYSSPSIPSMIKRGVLSKDEGSWFGSLLTIGALLGGPLGGWLIEKIGRKLSLTVLSVPFSAGYFIIASASESYQCYFGRFLTGVGSGMVTVCVPIYIAEISTTSMRGILGSCVQLMITVGIATSYILGMFFEWRWMANLCIIPSIVGGFVTFFIPETPRWLLMKNRKTDALASLQALRDLHTNVIEECREMEDGSDPEEIVSLSEIIKKREFFYPMMVVVFIMIFQQTSGINAVMYFTVSIFESAVGDFAYTATVIVGIVQILATLAAVYLMDRAGRRKLLQLGGLIMAFTLFCFGLYYTLTSAGSISNVFLKTWLPVLCLTFFIIGFSLGWGPIPSLIMSEIIPTRCKGIAGSVAVVASWGSAFIVTSQFSYMQELMGISGVFYLYSTCCLISIWFVFKYVPETKGKSLEDIELHFVGKSLISV</sequence>
<dbReference type="VEuPathDB" id="VectorBase:BGLB004140"/>
<keyword evidence="7" id="KW-0813">Transport</keyword>
<dbReference type="InterPro" id="IPR005829">
    <property type="entry name" value="Sugar_transporter_CS"/>
</dbReference>
<organism evidence="10 11">
    <name type="scientific">Biomphalaria glabrata</name>
    <name type="common">Bloodfluke planorb</name>
    <name type="synonym">Freshwater snail</name>
    <dbReference type="NCBI Taxonomy" id="6526"/>
    <lineage>
        <taxon>Eukaryota</taxon>
        <taxon>Metazoa</taxon>
        <taxon>Spiralia</taxon>
        <taxon>Lophotrochozoa</taxon>
        <taxon>Mollusca</taxon>
        <taxon>Gastropoda</taxon>
        <taxon>Heterobranchia</taxon>
        <taxon>Euthyneura</taxon>
        <taxon>Panpulmonata</taxon>
        <taxon>Hygrophila</taxon>
        <taxon>Lymnaeoidea</taxon>
        <taxon>Planorbidae</taxon>
        <taxon>Biomphalaria</taxon>
    </lineage>
</organism>
<feature type="transmembrane region" description="Helical" evidence="8">
    <location>
        <begin position="357"/>
        <end position="382"/>
    </location>
</feature>
<dbReference type="Pfam" id="PF00083">
    <property type="entry name" value="Sugar_tr"/>
    <property type="match status" value="1"/>
</dbReference>
<feature type="transmembrane region" description="Helical" evidence="8">
    <location>
        <begin position="176"/>
        <end position="197"/>
    </location>
</feature>
<dbReference type="Proteomes" id="UP000076420">
    <property type="component" value="Unassembled WGS sequence"/>
</dbReference>
<dbReference type="GeneID" id="106058539"/>
<protein>
    <submittedName>
        <fullName evidence="13">Solute carrier family 2, facilitated glucose transporter member 8-like</fullName>
    </submittedName>
</protein>
<dbReference type="SUPFAM" id="SSF103473">
    <property type="entry name" value="MFS general substrate transporter"/>
    <property type="match status" value="1"/>
</dbReference>
<dbReference type="InterPro" id="IPR050549">
    <property type="entry name" value="MFS_Trehalose_Transporter"/>
</dbReference>
<evidence type="ECO:0000256" key="2">
    <source>
        <dbReference type="ARBA" id="ARBA00022475"/>
    </source>
</evidence>
<dbReference type="PANTHER" id="PTHR48021">
    <property type="match status" value="1"/>
</dbReference>
<dbReference type="EnsemblMetazoa" id="BGLB004140-RB">
    <property type="protein sequence ID" value="BGLB004140-PB"/>
    <property type="gene ID" value="BGLB004140"/>
</dbReference>
<feature type="transmembrane region" description="Helical" evidence="8">
    <location>
        <begin position="25"/>
        <end position="46"/>
    </location>
</feature>
<dbReference type="PROSITE" id="PS00217">
    <property type="entry name" value="SUGAR_TRANSPORT_2"/>
    <property type="match status" value="1"/>
</dbReference>
<dbReference type="Gene3D" id="1.20.1250.20">
    <property type="entry name" value="MFS general substrate transporter like domains"/>
    <property type="match status" value="1"/>
</dbReference>
<evidence type="ECO:0000256" key="3">
    <source>
        <dbReference type="ARBA" id="ARBA00022692"/>
    </source>
</evidence>
<feature type="transmembrane region" description="Helical" evidence="8">
    <location>
        <begin position="255"/>
        <end position="280"/>
    </location>
</feature>
<dbReference type="NCBIfam" id="TIGR00879">
    <property type="entry name" value="SP"/>
    <property type="match status" value="1"/>
</dbReference>
<dbReference type="InterPro" id="IPR003663">
    <property type="entry name" value="Sugar/inositol_transpt"/>
</dbReference>
<keyword evidence="6" id="KW-0325">Glycoprotein</keyword>
<evidence type="ECO:0000256" key="5">
    <source>
        <dbReference type="ARBA" id="ARBA00023136"/>
    </source>
</evidence>
<feature type="transmembrane region" description="Helical" evidence="8">
    <location>
        <begin position="326"/>
        <end position="345"/>
    </location>
</feature>
<keyword evidence="4 8" id="KW-1133">Transmembrane helix</keyword>
<evidence type="ECO:0000256" key="8">
    <source>
        <dbReference type="SAM" id="Phobius"/>
    </source>
</evidence>
<comment type="subcellular location">
    <subcellularLocation>
        <location evidence="1">Cell membrane</location>
        <topology evidence="1">Multi-pass membrane protein</topology>
    </subcellularLocation>
</comment>
<feature type="domain" description="Major facilitator superfamily (MFS) profile" evidence="9">
    <location>
        <begin position="28"/>
        <end position="449"/>
    </location>
</feature>
<keyword evidence="12" id="KW-1185">Reference proteome</keyword>
<dbReference type="InterPro" id="IPR044775">
    <property type="entry name" value="MFS_ERD6/Tret1-like"/>
</dbReference>
<dbReference type="OrthoDB" id="6612291at2759"/>
<feature type="transmembrane region" description="Helical" evidence="8">
    <location>
        <begin position="66"/>
        <end position="86"/>
    </location>
</feature>
<dbReference type="PRINTS" id="PR00171">
    <property type="entry name" value="SUGRTRNSPORT"/>
</dbReference>
<reference evidence="10" key="1">
    <citation type="submission" date="2020-05" db="UniProtKB">
        <authorList>
            <consortium name="EnsemblMetazoa"/>
        </authorList>
    </citation>
    <scope>IDENTIFICATION</scope>
    <source>
        <strain evidence="10">BB02</strain>
    </source>
</reference>
<comment type="similarity">
    <text evidence="7">Belongs to the major facilitator superfamily. Sugar transporter (TC 2.A.1.1) family.</text>
</comment>
<dbReference type="OMA" id="KWTVIIG"/>
<dbReference type="PANTHER" id="PTHR48021:SF1">
    <property type="entry name" value="GH07001P-RELATED"/>
    <property type="match status" value="1"/>
</dbReference>
<dbReference type="PROSITE" id="PS50850">
    <property type="entry name" value="MFS"/>
    <property type="match status" value="1"/>
</dbReference>
<dbReference type="KEGG" id="bgt:106058539"/>
<dbReference type="FunFam" id="1.20.1250.20:FF:000055">
    <property type="entry name" value="Facilitated trehalose transporter Tret1-2 homolog"/>
    <property type="match status" value="1"/>
</dbReference>
<evidence type="ECO:0000313" key="13">
    <source>
        <dbReference type="RefSeq" id="XP_013071448.1"/>
    </source>
</evidence>
<dbReference type="InterPro" id="IPR005828">
    <property type="entry name" value="MFS_sugar_transport-like"/>
</dbReference>
<feature type="transmembrane region" description="Helical" evidence="8">
    <location>
        <begin position="292"/>
        <end position="314"/>
    </location>
</feature>
<evidence type="ECO:0000256" key="4">
    <source>
        <dbReference type="ARBA" id="ARBA00022989"/>
    </source>
</evidence>
<dbReference type="CDD" id="cd17358">
    <property type="entry name" value="MFS_GLUT6_8_Class3_like"/>
    <property type="match status" value="1"/>
</dbReference>
<feature type="transmembrane region" description="Helical" evidence="8">
    <location>
        <begin position="151"/>
        <end position="170"/>
    </location>
</feature>
<keyword evidence="5 8" id="KW-0472">Membrane</keyword>
<evidence type="ECO:0000259" key="9">
    <source>
        <dbReference type="PROSITE" id="PS50850"/>
    </source>
</evidence>
<proteinExistence type="inferred from homology"/>
<dbReference type="VEuPathDB" id="VectorBase:BGLAX_036554"/>
<evidence type="ECO:0000256" key="7">
    <source>
        <dbReference type="RuleBase" id="RU003346"/>
    </source>
</evidence>
<evidence type="ECO:0000313" key="12">
    <source>
        <dbReference type="Proteomes" id="UP001165740"/>
    </source>
</evidence>
<feature type="transmembrane region" description="Helical" evidence="8">
    <location>
        <begin position="394"/>
        <end position="414"/>
    </location>
</feature>
<feature type="transmembrane region" description="Helical" evidence="8">
    <location>
        <begin position="119"/>
        <end position="139"/>
    </location>
</feature>
<evidence type="ECO:0000313" key="10">
    <source>
        <dbReference type="EnsemblMetazoa" id="BGLB004140-PB"/>
    </source>
</evidence>
<dbReference type="RefSeq" id="XP_013071448.1">
    <property type="nucleotide sequence ID" value="XM_013215994.2"/>
</dbReference>
<feature type="transmembrane region" description="Helical" evidence="8">
    <location>
        <begin position="420"/>
        <end position="442"/>
    </location>
</feature>
<dbReference type="GO" id="GO:0005886">
    <property type="term" value="C:plasma membrane"/>
    <property type="evidence" value="ECO:0007669"/>
    <property type="project" value="UniProtKB-SubCell"/>
</dbReference>
<dbReference type="STRING" id="6526.A0A2C9JL48"/>
<evidence type="ECO:0000313" key="11">
    <source>
        <dbReference type="Proteomes" id="UP000076420"/>
    </source>
</evidence>
<evidence type="ECO:0000256" key="1">
    <source>
        <dbReference type="ARBA" id="ARBA00004651"/>
    </source>
</evidence>
<dbReference type="InterPro" id="IPR020846">
    <property type="entry name" value="MFS_dom"/>
</dbReference>
<dbReference type="AlphaFoldDB" id="A0A2C9JL48"/>
<dbReference type="GO" id="GO:0051119">
    <property type="term" value="F:sugar transmembrane transporter activity"/>
    <property type="evidence" value="ECO:0007669"/>
    <property type="project" value="InterPro"/>
</dbReference>
<dbReference type="Proteomes" id="UP001165740">
    <property type="component" value="Chromosome 1"/>
</dbReference>
<evidence type="ECO:0000256" key="6">
    <source>
        <dbReference type="ARBA" id="ARBA00023180"/>
    </source>
</evidence>
<dbReference type="PROSITE" id="PS00216">
    <property type="entry name" value="SUGAR_TRANSPORT_1"/>
    <property type="match status" value="2"/>
</dbReference>
<keyword evidence="3 8" id="KW-0812">Transmembrane</keyword>
<accession>A0A2C9JL48</accession>
<reference evidence="13" key="2">
    <citation type="submission" date="2025-04" db="UniProtKB">
        <authorList>
            <consortium name="RefSeq"/>
        </authorList>
    </citation>
    <scope>IDENTIFICATION</scope>
</reference>
<gene>
    <name evidence="10" type="primary">106058539</name>
    <name evidence="13" type="synonym">LOC106058539</name>
</gene>
<name>A0A2C9JL48_BIOGL</name>